<dbReference type="Gene3D" id="1.10.10.1180">
    <property type="entry name" value="MAN1, winged-helix domain"/>
    <property type="match status" value="1"/>
</dbReference>
<dbReference type="HOGENOM" id="CLU_2186479_0_0_1"/>
<evidence type="ECO:0000313" key="8">
    <source>
        <dbReference type="EMBL" id="EKC19758.1"/>
    </source>
</evidence>
<evidence type="ECO:0000256" key="6">
    <source>
        <dbReference type="ARBA" id="ARBA00023242"/>
    </source>
</evidence>
<dbReference type="GO" id="GO:0006998">
    <property type="term" value="P:nuclear envelope organization"/>
    <property type="evidence" value="ECO:0007669"/>
    <property type="project" value="TreeGrafter"/>
</dbReference>
<evidence type="ECO:0000256" key="5">
    <source>
        <dbReference type="ARBA" id="ARBA00023136"/>
    </source>
</evidence>
<dbReference type="PANTHER" id="PTHR13428">
    <property type="entry name" value="INNER NUCLEAR MEMBRANE PROTEIN MAN1 LEM DOMAIN CONTAINING PROTEIN"/>
    <property type="match status" value="1"/>
</dbReference>
<keyword evidence="4" id="KW-1133">Transmembrane helix</keyword>
<name>K1PDW8_MAGGI</name>
<dbReference type="GO" id="GO:0030514">
    <property type="term" value="P:negative regulation of BMP signaling pathway"/>
    <property type="evidence" value="ECO:0007669"/>
    <property type="project" value="TreeGrafter"/>
</dbReference>
<keyword evidence="2" id="KW-0597">Phosphoprotein</keyword>
<proteinExistence type="predicted"/>
<feature type="domain" description="Man1/Src1-like C-terminal" evidence="7">
    <location>
        <begin position="15"/>
        <end position="85"/>
    </location>
</feature>
<dbReference type="GO" id="GO:0031490">
    <property type="term" value="F:chromatin DNA binding"/>
    <property type="evidence" value="ECO:0007669"/>
    <property type="project" value="TreeGrafter"/>
</dbReference>
<accession>K1PDW8</accession>
<reference evidence="8" key="1">
    <citation type="journal article" date="2012" name="Nature">
        <title>The oyster genome reveals stress adaptation and complexity of shell formation.</title>
        <authorList>
            <person name="Zhang G."/>
            <person name="Fang X."/>
            <person name="Guo X."/>
            <person name="Li L."/>
            <person name="Luo R."/>
            <person name="Xu F."/>
            <person name="Yang P."/>
            <person name="Zhang L."/>
            <person name="Wang X."/>
            <person name="Qi H."/>
            <person name="Xiong Z."/>
            <person name="Que H."/>
            <person name="Xie Y."/>
            <person name="Holland P.W."/>
            <person name="Paps J."/>
            <person name="Zhu Y."/>
            <person name="Wu F."/>
            <person name="Chen Y."/>
            <person name="Wang J."/>
            <person name="Peng C."/>
            <person name="Meng J."/>
            <person name="Yang L."/>
            <person name="Liu J."/>
            <person name="Wen B."/>
            <person name="Zhang N."/>
            <person name="Huang Z."/>
            <person name="Zhu Q."/>
            <person name="Feng Y."/>
            <person name="Mount A."/>
            <person name="Hedgecock D."/>
            <person name="Xu Z."/>
            <person name="Liu Y."/>
            <person name="Domazet-Loso T."/>
            <person name="Du Y."/>
            <person name="Sun X."/>
            <person name="Zhang S."/>
            <person name="Liu B."/>
            <person name="Cheng P."/>
            <person name="Jiang X."/>
            <person name="Li J."/>
            <person name="Fan D."/>
            <person name="Wang W."/>
            <person name="Fu W."/>
            <person name="Wang T."/>
            <person name="Wang B."/>
            <person name="Zhang J."/>
            <person name="Peng Z."/>
            <person name="Li Y."/>
            <person name="Li N."/>
            <person name="Wang J."/>
            <person name="Chen M."/>
            <person name="He Y."/>
            <person name="Tan F."/>
            <person name="Song X."/>
            <person name="Zheng Q."/>
            <person name="Huang R."/>
            <person name="Yang H."/>
            <person name="Du X."/>
            <person name="Chen L."/>
            <person name="Yang M."/>
            <person name="Gaffney P.M."/>
            <person name="Wang S."/>
            <person name="Luo L."/>
            <person name="She Z."/>
            <person name="Ming Y."/>
            <person name="Huang W."/>
            <person name="Zhang S."/>
            <person name="Huang B."/>
            <person name="Zhang Y."/>
            <person name="Qu T."/>
            <person name="Ni P."/>
            <person name="Miao G."/>
            <person name="Wang J."/>
            <person name="Wang Q."/>
            <person name="Steinberg C.E."/>
            <person name="Wang H."/>
            <person name="Li N."/>
            <person name="Qian L."/>
            <person name="Zhang G."/>
            <person name="Li Y."/>
            <person name="Yang H."/>
            <person name="Liu X."/>
            <person name="Wang J."/>
            <person name="Yin Y."/>
            <person name="Wang J."/>
        </authorList>
    </citation>
    <scope>NUCLEOTIDE SEQUENCE [LARGE SCALE GENOMIC DNA]</scope>
    <source>
        <strain evidence="8">05x7-T-G4-1.051#20</strain>
    </source>
</reference>
<evidence type="ECO:0000256" key="1">
    <source>
        <dbReference type="ARBA" id="ARBA00004540"/>
    </source>
</evidence>
<keyword evidence="3" id="KW-0812">Transmembrane</keyword>
<dbReference type="GO" id="GO:0005637">
    <property type="term" value="C:nuclear inner membrane"/>
    <property type="evidence" value="ECO:0007669"/>
    <property type="project" value="UniProtKB-SubCell"/>
</dbReference>
<evidence type="ECO:0000256" key="4">
    <source>
        <dbReference type="ARBA" id="ARBA00022989"/>
    </source>
</evidence>
<dbReference type="InParanoid" id="K1PDW8"/>
<evidence type="ECO:0000256" key="3">
    <source>
        <dbReference type="ARBA" id="ARBA00022692"/>
    </source>
</evidence>
<dbReference type="AlphaFoldDB" id="K1PDW8"/>
<dbReference type="EMBL" id="JH816211">
    <property type="protein sequence ID" value="EKC19758.1"/>
    <property type="molecule type" value="Genomic_DNA"/>
</dbReference>
<keyword evidence="6" id="KW-0539">Nucleus</keyword>
<dbReference type="InterPro" id="IPR052277">
    <property type="entry name" value="INM_ESCRT-Associated"/>
</dbReference>
<dbReference type="PANTHER" id="PTHR13428:SF12">
    <property type="entry name" value="INNER NUCLEAR MEMBRANE PROTEIN MAN1"/>
    <property type="match status" value="1"/>
</dbReference>
<protein>
    <submittedName>
        <fullName evidence="8">LEM domain-containing protein 2</fullName>
    </submittedName>
</protein>
<dbReference type="InterPro" id="IPR041885">
    <property type="entry name" value="MAN1_winged_helix_dom"/>
</dbReference>
<gene>
    <name evidence="8" type="ORF">CGI_10007660</name>
</gene>
<comment type="subcellular location">
    <subcellularLocation>
        <location evidence="1">Nucleus inner membrane</location>
    </subcellularLocation>
</comment>
<keyword evidence="5" id="KW-0472">Membrane</keyword>
<organism evidence="8">
    <name type="scientific">Magallana gigas</name>
    <name type="common">Pacific oyster</name>
    <name type="synonym">Crassostrea gigas</name>
    <dbReference type="NCBI Taxonomy" id="29159"/>
    <lineage>
        <taxon>Eukaryota</taxon>
        <taxon>Metazoa</taxon>
        <taxon>Spiralia</taxon>
        <taxon>Lophotrochozoa</taxon>
        <taxon>Mollusca</taxon>
        <taxon>Bivalvia</taxon>
        <taxon>Autobranchia</taxon>
        <taxon>Pteriomorphia</taxon>
        <taxon>Ostreida</taxon>
        <taxon>Ostreoidea</taxon>
        <taxon>Ostreidae</taxon>
        <taxon>Magallana</taxon>
    </lineage>
</organism>
<dbReference type="Pfam" id="PF09402">
    <property type="entry name" value="MSC"/>
    <property type="match status" value="1"/>
</dbReference>
<sequence>MGKRKLVASDPNLVKDNYELHQDNSRHPEFIPVSHVRDQLLPPKQRQKLRPRWEKAVKFIEANESRIRIESQSVQGEEFLVWRWLPVSYLSLSLSLSLSLCLSLSFLLM</sequence>
<evidence type="ECO:0000256" key="2">
    <source>
        <dbReference type="ARBA" id="ARBA00022553"/>
    </source>
</evidence>
<evidence type="ECO:0000259" key="7">
    <source>
        <dbReference type="Pfam" id="PF09402"/>
    </source>
</evidence>
<dbReference type="InterPro" id="IPR018996">
    <property type="entry name" value="Man1/Src1-like_C"/>
</dbReference>